<feature type="compositionally biased region" description="Low complexity" evidence="11">
    <location>
        <begin position="564"/>
        <end position="582"/>
    </location>
</feature>
<comment type="caution">
    <text evidence="12">The sequence shown here is derived from an EMBL/GenBank/DDBJ whole genome shotgun (WGS) entry which is preliminary data.</text>
</comment>
<dbReference type="GO" id="GO:0006614">
    <property type="term" value="P:SRP-dependent cotranslational protein targeting to membrane"/>
    <property type="evidence" value="ECO:0007669"/>
    <property type="project" value="InterPro"/>
</dbReference>
<gene>
    <name evidence="12" type="ORF">BD324DRAFT_633498</name>
</gene>
<dbReference type="AlphaFoldDB" id="A0A1Y1UBX9"/>
<dbReference type="STRING" id="4999.A0A1Y1UBX9"/>
<evidence type="ECO:0000256" key="6">
    <source>
        <dbReference type="ARBA" id="ARBA00023135"/>
    </source>
</evidence>
<dbReference type="GeneID" id="33558437"/>
<keyword evidence="4 10" id="KW-0963">Cytoplasm</keyword>
<comment type="function">
    <text evidence="10">Component of the signal recognition particle (SRP) complex, a ribonucleoprotein complex that mediates the cotranslational targeting of secretory and membrane proteins to the endoplasmic reticulum (ER). The SRP complex interacts with the signal sequence in nascent secretory and membrane proteins and directs them to the membrane of the ER.</text>
</comment>
<dbReference type="GO" id="GO:0030942">
    <property type="term" value="F:endoplasmic reticulum signal peptide binding"/>
    <property type="evidence" value="ECO:0007669"/>
    <property type="project" value="InterPro"/>
</dbReference>
<evidence type="ECO:0000256" key="8">
    <source>
        <dbReference type="ARBA" id="ARBA00023274"/>
    </source>
</evidence>
<dbReference type="PANTHER" id="PTHR12860:SF0">
    <property type="entry name" value="SIGNAL RECOGNITION PARTICLE SUBUNIT SRP68"/>
    <property type="match status" value="1"/>
</dbReference>
<dbReference type="InParanoid" id="A0A1Y1UBX9"/>
<dbReference type="FunCoup" id="A0A1Y1UBX9">
    <property type="interactions" value="613"/>
</dbReference>
<evidence type="ECO:0000313" key="13">
    <source>
        <dbReference type="Proteomes" id="UP000193218"/>
    </source>
</evidence>
<evidence type="ECO:0000256" key="4">
    <source>
        <dbReference type="ARBA" id="ARBA00022490"/>
    </source>
</evidence>
<evidence type="ECO:0000256" key="3">
    <source>
        <dbReference type="ARBA" id="ARBA00009352"/>
    </source>
</evidence>
<dbReference type="RefSeq" id="XP_021869202.1">
    <property type="nucleotide sequence ID" value="XM_022016628.1"/>
</dbReference>
<dbReference type="GO" id="GO:0005786">
    <property type="term" value="C:signal recognition particle, endoplasmic reticulum targeting"/>
    <property type="evidence" value="ECO:0007669"/>
    <property type="project" value="UniProtKB-KW"/>
</dbReference>
<dbReference type="GO" id="GO:0005047">
    <property type="term" value="F:signal recognition particle binding"/>
    <property type="evidence" value="ECO:0007669"/>
    <property type="project" value="InterPro"/>
</dbReference>
<sequence length="626" mass="69178">MTAQKNDLSFGVLSLLSKERGVYGIRNGDHERYQRHCSNKIHRLRQVSGLTCGKGKVYKKPVAITKDTVKDVRQLQLLLFSSERSLAHSHRLKSLSSKPNVEIPKRTLRKEQISWLRAALKSSTSLYTIATSLSSSSQLDTRTLAEITIYHLSIRSELSFERSNWAESLTDLCARRRLLMTMGDAAKNSYDHALANEFIDSYDPLIRFCAYKLGRKDSHDIEGVVSDIDDEMMGEAVPEFLNLVSSLREAVGAADLEKGRKELQDVSFAGDKIDLRNAEFVQVMLKVQETLGRLQHKAEGGKGRAMKGWDSVLSVLGDAEGVAKRLLDDHEASGSSTSLKSTRTAETLSLAHQYIVFLLLSYRVKRDLVLVETLQNASVVPSEPKIFKIPGGRVKVEEAVKSLAAIIKLYDTILQSLSQVRSLAIVEEKDGVRIMAEGLEAFFHSKRCYQLARLHCIHPAPSYASAVQLVSRADTLAQKAKRALTKPDVPLQEEILTIKSEEIDKLAANIQALESAAKEALFAERIPKPVFFDTAFNYIDLPMDDLEVLAGIKKKSEPPTPSKASSQPAAHSVHPSAPAAKPNAPVEKVKAASNRTTRETTPALEEDGPKAGEKPKGWLGGWFGRS</sequence>
<keyword evidence="5 10" id="KW-0694">RNA-binding</keyword>
<feature type="compositionally biased region" description="Basic and acidic residues" evidence="11">
    <location>
        <begin position="607"/>
        <end position="616"/>
    </location>
</feature>
<name>A0A1Y1UBX9_9TREE</name>
<keyword evidence="8 10" id="KW-0687">Ribonucleoprotein</keyword>
<keyword evidence="7" id="KW-0539">Nucleus</keyword>
<dbReference type="Pfam" id="PF16969">
    <property type="entry name" value="SRP68"/>
    <property type="match status" value="1"/>
</dbReference>
<evidence type="ECO:0000313" key="12">
    <source>
        <dbReference type="EMBL" id="ORX34986.1"/>
    </source>
</evidence>
<comment type="subcellular location">
    <subcellularLocation>
        <location evidence="1 10">Cytoplasm</location>
    </subcellularLocation>
    <subcellularLocation>
        <location evidence="2">Nucleus</location>
        <location evidence="2">Nucleolus</location>
    </subcellularLocation>
</comment>
<evidence type="ECO:0000256" key="2">
    <source>
        <dbReference type="ARBA" id="ARBA00004604"/>
    </source>
</evidence>
<reference evidence="12 13" key="1">
    <citation type="submission" date="2017-03" db="EMBL/GenBank/DDBJ databases">
        <title>Widespread Adenine N6-methylation of Active Genes in Fungi.</title>
        <authorList>
            <consortium name="DOE Joint Genome Institute"/>
            <person name="Mondo S.J."/>
            <person name="Dannebaum R.O."/>
            <person name="Kuo R.C."/>
            <person name="Louie K.B."/>
            <person name="Bewick A.J."/>
            <person name="Labutti K."/>
            <person name="Haridas S."/>
            <person name="Kuo A."/>
            <person name="Salamov A."/>
            <person name="Ahrendt S.R."/>
            <person name="Lau R."/>
            <person name="Bowen B.P."/>
            <person name="Lipzen A."/>
            <person name="Sullivan W."/>
            <person name="Andreopoulos W.B."/>
            <person name="Clum A."/>
            <person name="Lindquist E."/>
            <person name="Daum C."/>
            <person name="Northen T.R."/>
            <person name="Ramamoorthy G."/>
            <person name="Schmitz R.J."/>
            <person name="Gryganskyi A."/>
            <person name="Culley D."/>
            <person name="Magnuson J."/>
            <person name="James T.Y."/>
            <person name="O'Malley M.A."/>
            <person name="Stajich J.E."/>
            <person name="Spatafora J.W."/>
            <person name="Visel A."/>
            <person name="Grigoriev I.V."/>
        </authorList>
    </citation>
    <scope>NUCLEOTIDE SEQUENCE [LARGE SCALE GENOMIC DNA]</scope>
    <source>
        <strain evidence="12 13">NRRL Y-17943</strain>
    </source>
</reference>
<evidence type="ECO:0000256" key="10">
    <source>
        <dbReference type="PIRNR" id="PIRNR038995"/>
    </source>
</evidence>
<dbReference type="InterPro" id="IPR034652">
    <property type="entry name" value="SRP68-RBD"/>
</dbReference>
<dbReference type="Proteomes" id="UP000193218">
    <property type="component" value="Unassembled WGS sequence"/>
</dbReference>
<dbReference type="OrthoDB" id="10255118at2759"/>
<evidence type="ECO:0000256" key="7">
    <source>
        <dbReference type="ARBA" id="ARBA00023242"/>
    </source>
</evidence>
<dbReference type="EMBL" id="NBSH01000012">
    <property type="protein sequence ID" value="ORX34986.1"/>
    <property type="molecule type" value="Genomic_DNA"/>
</dbReference>
<accession>A0A1Y1UBX9</accession>
<proteinExistence type="inferred from homology"/>
<evidence type="ECO:0000256" key="1">
    <source>
        <dbReference type="ARBA" id="ARBA00004496"/>
    </source>
</evidence>
<evidence type="ECO:0000256" key="11">
    <source>
        <dbReference type="SAM" id="MobiDB-lite"/>
    </source>
</evidence>
<dbReference type="Gene3D" id="1.10.3450.40">
    <property type="entry name" value="Signal recognition particle, SRP68 subunit, RNA-binding domain"/>
    <property type="match status" value="1"/>
</dbReference>
<keyword evidence="6 10" id="KW-0733">Signal recognition particle</keyword>
<organism evidence="12 13">
    <name type="scientific">Kockovaella imperatae</name>
    <dbReference type="NCBI Taxonomy" id="4999"/>
    <lineage>
        <taxon>Eukaryota</taxon>
        <taxon>Fungi</taxon>
        <taxon>Dikarya</taxon>
        <taxon>Basidiomycota</taxon>
        <taxon>Agaricomycotina</taxon>
        <taxon>Tremellomycetes</taxon>
        <taxon>Tremellales</taxon>
        <taxon>Cuniculitremaceae</taxon>
        <taxon>Kockovaella</taxon>
    </lineage>
</organism>
<dbReference type="CDD" id="cd15481">
    <property type="entry name" value="SRP68-RBD"/>
    <property type="match status" value="1"/>
</dbReference>
<dbReference type="GO" id="GO:0008312">
    <property type="term" value="F:7S RNA binding"/>
    <property type="evidence" value="ECO:0007669"/>
    <property type="project" value="InterPro"/>
</dbReference>
<protein>
    <recommendedName>
        <fullName evidence="9 10">Signal recognition particle subunit SRP68</fullName>
        <shortName evidence="10">SRP68</shortName>
    </recommendedName>
</protein>
<evidence type="ECO:0000256" key="5">
    <source>
        <dbReference type="ARBA" id="ARBA00022884"/>
    </source>
</evidence>
<dbReference type="PANTHER" id="PTHR12860">
    <property type="entry name" value="SIGNAL RECOGNITION PARTICLE 68 KDA PROTEIN"/>
    <property type="match status" value="1"/>
</dbReference>
<dbReference type="PIRSF" id="PIRSF038995">
    <property type="entry name" value="SRP68"/>
    <property type="match status" value="1"/>
</dbReference>
<evidence type="ECO:0000256" key="9">
    <source>
        <dbReference type="ARBA" id="ARBA00029498"/>
    </source>
</evidence>
<keyword evidence="13" id="KW-1185">Reference proteome</keyword>
<dbReference type="InterPro" id="IPR026258">
    <property type="entry name" value="SRP68"/>
</dbReference>
<comment type="similarity">
    <text evidence="3 10">Belongs to the SRP68 family.</text>
</comment>
<dbReference type="InterPro" id="IPR038253">
    <property type="entry name" value="SRP68_N_sf"/>
</dbReference>
<feature type="region of interest" description="Disordered" evidence="11">
    <location>
        <begin position="554"/>
        <end position="626"/>
    </location>
</feature>
<dbReference type="GO" id="GO:0005730">
    <property type="term" value="C:nucleolus"/>
    <property type="evidence" value="ECO:0007669"/>
    <property type="project" value="UniProtKB-SubCell"/>
</dbReference>